<comment type="similarity">
    <text evidence="2">Belongs to the THAP1 family.</text>
</comment>
<gene>
    <name evidence="14" type="ORF">ACJMK2_036407</name>
</gene>
<evidence type="ECO:0000256" key="4">
    <source>
        <dbReference type="ARBA" id="ARBA00022771"/>
    </source>
</evidence>
<evidence type="ECO:0000256" key="6">
    <source>
        <dbReference type="ARBA" id="ARBA00023015"/>
    </source>
</evidence>
<keyword evidence="10" id="KW-0539">Nucleus</keyword>
<evidence type="ECO:0000256" key="8">
    <source>
        <dbReference type="ARBA" id="ARBA00023125"/>
    </source>
</evidence>
<keyword evidence="7" id="KW-0175">Coiled coil</keyword>
<feature type="domain" description="THAP-type" evidence="13">
    <location>
        <begin position="1"/>
        <end position="91"/>
    </location>
</feature>
<dbReference type="GO" id="GO:0008270">
    <property type="term" value="F:zinc ion binding"/>
    <property type="evidence" value="ECO:0007669"/>
    <property type="project" value="UniProtKB-KW"/>
</dbReference>
<reference evidence="14 15" key="1">
    <citation type="submission" date="2024-11" db="EMBL/GenBank/DDBJ databases">
        <title>Chromosome-level genome assembly of the freshwater bivalve Anodonta woodiana.</title>
        <authorList>
            <person name="Chen X."/>
        </authorList>
    </citation>
    <scope>NUCLEOTIDE SEQUENCE [LARGE SCALE GENOMIC DNA]</scope>
    <source>
        <strain evidence="14">MN2024</strain>
        <tissue evidence="14">Gills</tissue>
    </source>
</reference>
<dbReference type="Pfam" id="PF05485">
    <property type="entry name" value="THAP"/>
    <property type="match status" value="1"/>
</dbReference>
<dbReference type="InterPro" id="IPR006612">
    <property type="entry name" value="THAP_Znf"/>
</dbReference>
<accession>A0ABD3WIA4</accession>
<proteinExistence type="inferred from homology"/>
<protein>
    <recommendedName>
        <fullName evidence="13">THAP-type domain-containing protein</fullName>
    </recommendedName>
</protein>
<evidence type="ECO:0000256" key="7">
    <source>
        <dbReference type="ARBA" id="ARBA00023054"/>
    </source>
</evidence>
<dbReference type="PANTHER" id="PTHR46600">
    <property type="entry name" value="THAP DOMAIN-CONTAINING"/>
    <property type="match status" value="1"/>
</dbReference>
<dbReference type="AlphaFoldDB" id="A0ABD3WIA4"/>
<dbReference type="Proteomes" id="UP001634394">
    <property type="component" value="Unassembled WGS sequence"/>
</dbReference>
<comment type="subcellular location">
    <subcellularLocation>
        <location evidence="1">Nucleus</location>
        <location evidence="1">Nucleoplasm</location>
    </subcellularLocation>
</comment>
<evidence type="ECO:0000313" key="14">
    <source>
        <dbReference type="EMBL" id="KAL3873271.1"/>
    </source>
</evidence>
<evidence type="ECO:0000256" key="11">
    <source>
        <dbReference type="ARBA" id="ARBA00023306"/>
    </source>
</evidence>
<evidence type="ECO:0000256" key="12">
    <source>
        <dbReference type="PROSITE-ProRule" id="PRU00309"/>
    </source>
</evidence>
<comment type="caution">
    <text evidence="14">The sequence shown here is derived from an EMBL/GenBank/DDBJ whole genome shotgun (WGS) entry which is preliminary data.</text>
</comment>
<keyword evidence="15" id="KW-1185">Reference proteome</keyword>
<evidence type="ECO:0000256" key="10">
    <source>
        <dbReference type="ARBA" id="ARBA00023242"/>
    </source>
</evidence>
<dbReference type="InterPro" id="IPR026516">
    <property type="entry name" value="THAP1/10"/>
</dbReference>
<evidence type="ECO:0000259" key="13">
    <source>
        <dbReference type="PROSITE" id="PS50950"/>
    </source>
</evidence>
<dbReference type="SMART" id="SM00980">
    <property type="entry name" value="THAP"/>
    <property type="match status" value="1"/>
</dbReference>
<dbReference type="GO" id="GO:0005654">
    <property type="term" value="C:nucleoplasm"/>
    <property type="evidence" value="ECO:0007669"/>
    <property type="project" value="UniProtKB-SubCell"/>
</dbReference>
<evidence type="ECO:0000256" key="3">
    <source>
        <dbReference type="ARBA" id="ARBA00022723"/>
    </source>
</evidence>
<name>A0ABD3WIA4_SINWO</name>
<sequence length="119" mass="13746">MVNTCVIVGCHNRADKGEVKRSYHSIPKVIVNQGENTKTLFTKRREEWIARIGRKDRTPSQCSKVCSDHFVCGKYSALYDVSHPDWSPSLENQKNQRKQHQKIARIPLKGYFLKQDSLS</sequence>
<keyword evidence="3" id="KW-0479">Metal-binding</keyword>
<keyword evidence="5" id="KW-0862">Zinc</keyword>
<dbReference type="PANTHER" id="PTHR46600:SF1">
    <property type="entry name" value="THAP DOMAIN-CONTAINING PROTEIN 1"/>
    <property type="match status" value="1"/>
</dbReference>
<keyword evidence="6" id="KW-0805">Transcription regulation</keyword>
<keyword evidence="11" id="KW-0131">Cell cycle</keyword>
<evidence type="ECO:0000256" key="1">
    <source>
        <dbReference type="ARBA" id="ARBA00004642"/>
    </source>
</evidence>
<evidence type="ECO:0000256" key="5">
    <source>
        <dbReference type="ARBA" id="ARBA00022833"/>
    </source>
</evidence>
<organism evidence="14 15">
    <name type="scientific">Sinanodonta woodiana</name>
    <name type="common">Chinese pond mussel</name>
    <name type="synonym">Anodonta woodiana</name>
    <dbReference type="NCBI Taxonomy" id="1069815"/>
    <lineage>
        <taxon>Eukaryota</taxon>
        <taxon>Metazoa</taxon>
        <taxon>Spiralia</taxon>
        <taxon>Lophotrochozoa</taxon>
        <taxon>Mollusca</taxon>
        <taxon>Bivalvia</taxon>
        <taxon>Autobranchia</taxon>
        <taxon>Heteroconchia</taxon>
        <taxon>Palaeoheterodonta</taxon>
        <taxon>Unionida</taxon>
        <taxon>Unionoidea</taxon>
        <taxon>Unionidae</taxon>
        <taxon>Unioninae</taxon>
        <taxon>Sinanodonta</taxon>
    </lineage>
</organism>
<evidence type="ECO:0000256" key="2">
    <source>
        <dbReference type="ARBA" id="ARBA00006177"/>
    </source>
</evidence>
<keyword evidence="9" id="KW-0804">Transcription</keyword>
<dbReference type="SUPFAM" id="SSF57716">
    <property type="entry name" value="Glucocorticoid receptor-like (DNA-binding domain)"/>
    <property type="match status" value="1"/>
</dbReference>
<dbReference type="GO" id="GO:0003677">
    <property type="term" value="F:DNA binding"/>
    <property type="evidence" value="ECO:0007669"/>
    <property type="project" value="UniProtKB-UniRule"/>
</dbReference>
<dbReference type="PROSITE" id="PS50950">
    <property type="entry name" value="ZF_THAP"/>
    <property type="match status" value="1"/>
</dbReference>
<evidence type="ECO:0000256" key="9">
    <source>
        <dbReference type="ARBA" id="ARBA00023163"/>
    </source>
</evidence>
<keyword evidence="8 12" id="KW-0238">DNA-binding</keyword>
<dbReference type="EMBL" id="JBJQND010000006">
    <property type="protein sequence ID" value="KAL3873271.1"/>
    <property type="molecule type" value="Genomic_DNA"/>
</dbReference>
<evidence type="ECO:0000313" key="15">
    <source>
        <dbReference type="Proteomes" id="UP001634394"/>
    </source>
</evidence>
<keyword evidence="4 12" id="KW-0863">Zinc-finger</keyword>